<reference evidence="15 16" key="1">
    <citation type="submission" date="2022-10" db="EMBL/GenBank/DDBJ databases">
        <title>Alteromonas sp. chi3 Genome sequencing.</title>
        <authorList>
            <person name="Park S."/>
        </authorList>
    </citation>
    <scope>NUCLEOTIDE SEQUENCE [LARGE SCALE GENOMIC DNA]</scope>
    <source>
        <strain evidence="16">chi3</strain>
    </source>
</reference>
<keyword evidence="3 11" id="KW-1134">Transmembrane beta strand</keyword>
<dbReference type="Pfam" id="PF00593">
    <property type="entry name" value="TonB_dep_Rec_b-barrel"/>
    <property type="match status" value="1"/>
</dbReference>
<dbReference type="Pfam" id="PF07715">
    <property type="entry name" value="Plug"/>
    <property type="match status" value="1"/>
</dbReference>
<evidence type="ECO:0000256" key="9">
    <source>
        <dbReference type="ARBA" id="ARBA00023136"/>
    </source>
</evidence>
<dbReference type="CDD" id="cd01347">
    <property type="entry name" value="ligand_gated_channel"/>
    <property type="match status" value="1"/>
</dbReference>
<dbReference type="SUPFAM" id="SSF56935">
    <property type="entry name" value="Porins"/>
    <property type="match status" value="1"/>
</dbReference>
<evidence type="ECO:0000256" key="2">
    <source>
        <dbReference type="ARBA" id="ARBA00022448"/>
    </source>
</evidence>
<sequence>MAASALFNASAIAQAVEDAIQPDESAVQLEVIEVTAQKRVQSKMDVPLAVSVLGASDLERLDVNNFNDVTRVSPSLTMSQGDTPAGSVIRMRGIGTAAFSIGAEPSVSVVVDEVPLIRTAQAFGNLVDIQRIEVLRGPQGTLFGKNASAGVVSITTKNPAYEFEGDVQVGITDDDEKKAQISLSDAINDDAGYRINAYVKDRDGFIENIADGSDLNGEEGYGFRGKLVWNMTPDLQATFIGDTSHNESSTGITWSEGDEAVTGEGITASEDNRKVKYDSPVGFTADQDMFVLKLDYMMPNHTLTSVTSYQKYDLLGVVDVDQSDTPIEDNPFLNPLGLTGPRVESISGESSDAVSQEIRLSADNVDGFEYMVGLFYMDASTDRSYDRGALRFLLADWDATASTESFALFGQATYEFTNKTAIDIGLRANREKISASFTNRYANGWQNIMPETYSGDDSENAVTGKVALRHNLSDEQMVFGSVSTGYKGQAYDISTGFNQTKADNPVNSETSVSYELGIKGFALDRKLSYEVIGFFSDFDDYQAQAGLLDENDAPVFRLTNVGQLRTKGIETDLSYQATRDLRFNASIAYIDATIVSFKNADCYDFQTAEQGCNIGQGPGGIDVQDLSGEDLNNSPDLKYNLGVAYETDVSSQNFSFFAQANYQWQDDINYDLLGNPVNFQEAYGIANMSLGIIGAEDKYKLTFYVNNLFDQNYSMGYSDYSARFEGATAVGKQWNRNAMRYMGINFSYSF</sequence>
<evidence type="ECO:0000256" key="3">
    <source>
        <dbReference type="ARBA" id="ARBA00022452"/>
    </source>
</evidence>
<comment type="subcellular location">
    <subcellularLocation>
        <location evidence="1 11">Cell outer membrane</location>
        <topology evidence="1 11">Multi-pass membrane protein</topology>
    </subcellularLocation>
</comment>
<keyword evidence="4" id="KW-0410">Iron transport</keyword>
<dbReference type="PANTHER" id="PTHR32552:SF81">
    <property type="entry name" value="TONB-DEPENDENT OUTER MEMBRANE RECEPTOR"/>
    <property type="match status" value="1"/>
</dbReference>
<evidence type="ECO:0000313" key="15">
    <source>
        <dbReference type="EMBL" id="MDC8831870.1"/>
    </source>
</evidence>
<gene>
    <name evidence="15" type="ORF">OIK42_14020</name>
</gene>
<dbReference type="InterPro" id="IPR036942">
    <property type="entry name" value="Beta-barrel_TonB_sf"/>
</dbReference>
<organism evidence="15 16">
    <name type="scientific">Alteromonas gilva</name>
    <dbReference type="NCBI Taxonomy" id="2987522"/>
    <lineage>
        <taxon>Bacteria</taxon>
        <taxon>Pseudomonadati</taxon>
        <taxon>Pseudomonadota</taxon>
        <taxon>Gammaproteobacteria</taxon>
        <taxon>Alteromonadales</taxon>
        <taxon>Alteromonadaceae</taxon>
        <taxon>Alteromonas/Salinimonas group</taxon>
        <taxon>Alteromonas</taxon>
    </lineage>
</organism>
<dbReference type="PANTHER" id="PTHR32552">
    <property type="entry name" value="FERRICHROME IRON RECEPTOR-RELATED"/>
    <property type="match status" value="1"/>
</dbReference>
<keyword evidence="6" id="KW-0408">Iron</keyword>
<dbReference type="InterPro" id="IPR039426">
    <property type="entry name" value="TonB-dep_rcpt-like"/>
</dbReference>
<keyword evidence="10 11" id="KW-0998">Cell outer membrane</keyword>
<feature type="domain" description="TonB-dependent receptor plug" evidence="14">
    <location>
        <begin position="43"/>
        <end position="151"/>
    </location>
</feature>
<protein>
    <submittedName>
        <fullName evidence="15">TonB-dependent receptor</fullName>
    </submittedName>
</protein>
<feature type="domain" description="TonB-dependent receptor-like beta-barrel" evidence="13">
    <location>
        <begin position="250"/>
        <end position="708"/>
    </location>
</feature>
<evidence type="ECO:0000313" key="16">
    <source>
        <dbReference type="Proteomes" id="UP001218788"/>
    </source>
</evidence>
<dbReference type="PROSITE" id="PS52016">
    <property type="entry name" value="TONB_DEPENDENT_REC_3"/>
    <property type="match status" value="1"/>
</dbReference>
<keyword evidence="16" id="KW-1185">Reference proteome</keyword>
<keyword evidence="2 11" id="KW-0813">Transport</keyword>
<accession>A0ABT5L4A7</accession>
<keyword evidence="5 11" id="KW-0812">Transmembrane</keyword>
<evidence type="ECO:0000256" key="10">
    <source>
        <dbReference type="ARBA" id="ARBA00023237"/>
    </source>
</evidence>
<dbReference type="EMBL" id="JAQQXP010000002">
    <property type="protein sequence ID" value="MDC8831870.1"/>
    <property type="molecule type" value="Genomic_DNA"/>
</dbReference>
<evidence type="ECO:0000256" key="1">
    <source>
        <dbReference type="ARBA" id="ARBA00004571"/>
    </source>
</evidence>
<comment type="similarity">
    <text evidence="11 12">Belongs to the TonB-dependent receptor family.</text>
</comment>
<evidence type="ECO:0000259" key="13">
    <source>
        <dbReference type="Pfam" id="PF00593"/>
    </source>
</evidence>
<evidence type="ECO:0000256" key="6">
    <source>
        <dbReference type="ARBA" id="ARBA00023004"/>
    </source>
</evidence>
<evidence type="ECO:0000256" key="4">
    <source>
        <dbReference type="ARBA" id="ARBA00022496"/>
    </source>
</evidence>
<evidence type="ECO:0000256" key="7">
    <source>
        <dbReference type="ARBA" id="ARBA00023065"/>
    </source>
</evidence>
<dbReference type="InterPro" id="IPR012910">
    <property type="entry name" value="Plug_dom"/>
</dbReference>
<dbReference type="RefSeq" id="WP_273641651.1">
    <property type="nucleotide sequence ID" value="NZ_JAQQXP010000002.1"/>
</dbReference>
<dbReference type="InterPro" id="IPR000531">
    <property type="entry name" value="Beta-barrel_TonB"/>
</dbReference>
<keyword evidence="7" id="KW-0406">Ion transport</keyword>
<evidence type="ECO:0000256" key="5">
    <source>
        <dbReference type="ARBA" id="ARBA00022692"/>
    </source>
</evidence>
<proteinExistence type="inferred from homology"/>
<evidence type="ECO:0000259" key="14">
    <source>
        <dbReference type="Pfam" id="PF07715"/>
    </source>
</evidence>
<evidence type="ECO:0000256" key="11">
    <source>
        <dbReference type="PROSITE-ProRule" id="PRU01360"/>
    </source>
</evidence>
<keyword evidence="8 12" id="KW-0798">TonB box</keyword>
<evidence type="ECO:0000256" key="8">
    <source>
        <dbReference type="ARBA" id="ARBA00023077"/>
    </source>
</evidence>
<dbReference type="Proteomes" id="UP001218788">
    <property type="component" value="Unassembled WGS sequence"/>
</dbReference>
<evidence type="ECO:0000256" key="12">
    <source>
        <dbReference type="RuleBase" id="RU003357"/>
    </source>
</evidence>
<keyword evidence="9 11" id="KW-0472">Membrane</keyword>
<keyword evidence="15" id="KW-0675">Receptor</keyword>
<dbReference type="Gene3D" id="2.40.170.20">
    <property type="entry name" value="TonB-dependent receptor, beta-barrel domain"/>
    <property type="match status" value="1"/>
</dbReference>
<name>A0ABT5L4A7_9ALTE</name>
<comment type="caution">
    <text evidence="15">The sequence shown here is derived from an EMBL/GenBank/DDBJ whole genome shotgun (WGS) entry which is preliminary data.</text>
</comment>